<keyword evidence="1" id="KW-0378">Hydrolase</keyword>
<evidence type="ECO:0000256" key="1">
    <source>
        <dbReference type="ARBA" id="ARBA00022801"/>
    </source>
</evidence>
<gene>
    <name evidence="3" type="ordered locus">Pedsa_2279</name>
</gene>
<dbReference type="InterPro" id="IPR008391">
    <property type="entry name" value="AXE1_dom"/>
</dbReference>
<reference evidence="3 4" key="1">
    <citation type="journal article" date="2011" name="Stand. Genomic Sci.">
        <title>Complete genome sequence of the gliding, heparinolytic Pedobacter saltans type strain (113).</title>
        <authorList>
            <person name="Liolios K."/>
            <person name="Sikorski J."/>
            <person name="Lu M."/>
            <person name="Nolan M."/>
            <person name="Lapidus A."/>
            <person name="Lucas S."/>
            <person name="Hammon N."/>
            <person name="Deshpande S."/>
            <person name="Cheng J.F."/>
            <person name="Tapia R."/>
            <person name="Han C."/>
            <person name="Goodwin L."/>
            <person name="Pitluck S."/>
            <person name="Huntemann M."/>
            <person name="Ivanova N."/>
            <person name="Pagani I."/>
            <person name="Mavromatis K."/>
            <person name="Ovchinikova G."/>
            <person name="Pati A."/>
            <person name="Chen A."/>
            <person name="Palaniappan K."/>
            <person name="Land M."/>
            <person name="Hauser L."/>
            <person name="Brambilla E.M."/>
            <person name="Kotsyurbenko O."/>
            <person name="Rohde M."/>
            <person name="Tindall B.J."/>
            <person name="Abt B."/>
            <person name="Goker M."/>
            <person name="Detter J.C."/>
            <person name="Woyke T."/>
            <person name="Bristow J."/>
            <person name="Eisen J.A."/>
            <person name="Markowitz V."/>
            <person name="Hugenholtz P."/>
            <person name="Klenk H.P."/>
            <person name="Kyrpides N.C."/>
        </authorList>
    </citation>
    <scope>NUCLEOTIDE SEQUENCE [LARGE SCALE GENOMIC DNA]</scope>
    <source>
        <strain evidence="4">ATCC 51119 / DSM 12145 / JCM 21818 / LMG 10337 / NBRC 100064 / NCIMB 13643</strain>
    </source>
</reference>
<dbReference type="PANTHER" id="PTHR22946">
    <property type="entry name" value="DIENELACTONE HYDROLASE DOMAIN-CONTAINING PROTEIN-RELATED"/>
    <property type="match status" value="1"/>
</dbReference>
<dbReference type="eggNOG" id="COG3458">
    <property type="taxonomic scope" value="Bacteria"/>
</dbReference>
<dbReference type="GO" id="GO:0006508">
    <property type="term" value="P:proteolysis"/>
    <property type="evidence" value="ECO:0007669"/>
    <property type="project" value="InterPro"/>
</dbReference>
<proteinExistence type="predicted"/>
<dbReference type="InterPro" id="IPR050261">
    <property type="entry name" value="FrsA_esterase"/>
</dbReference>
<evidence type="ECO:0000313" key="3">
    <source>
        <dbReference type="EMBL" id="ADY52828.1"/>
    </source>
</evidence>
<reference evidence="4" key="2">
    <citation type="submission" date="2011-02" db="EMBL/GenBank/DDBJ databases">
        <title>The complete genome of Pedobacter saltans DSM 12145.</title>
        <authorList>
            <consortium name="US DOE Joint Genome Institute (JGI-PGF)"/>
            <person name="Lucas S."/>
            <person name="Copeland A."/>
            <person name="Lapidus A."/>
            <person name="Bruce D."/>
            <person name="Goodwin L."/>
            <person name="Pitluck S."/>
            <person name="Kyrpides N."/>
            <person name="Mavromatis K."/>
            <person name="Pagani I."/>
            <person name="Ivanova N."/>
            <person name="Ovchinnikova G."/>
            <person name="Lu M."/>
            <person name="Detter J.C."/>
            <person name="Han C."/>
            <person name="Land M."/>
            <person name="Hauser L."/>
            <person name="Markowitz V."/>
            <person name="Cheng J.-F."/>
            <person name="Hugenholtz P."/>
            <person name="Woyke T."/>
            <person name="Wu D."/>
            <person name="Tindall B."/>
            <person name="Pomrenke H.G."/>
            <person name="Brambilla E."/>
            <person name="Klenk H.-P."/>
            <person name="Eisen J.A."/>
        </authorList>
    </citation>
    <scope>NUCLEOTIDE SEQUENCE [LARGE SCALE GENOMIC DNA]</scope>
    <source>
        <strain evidence="4">ATCC 51119 / DSM 12145 / JCM 21818 / LMG 10337 / NBRC 100064 / NCIMB 13643</strain>
    </source>
</reference>
<dbReference type="EMBL" id="CP002545">
    <property type="protein sequence ID" value="ADY52828.1"/>
    <property type="molecule type" value="Genomic_DNA"/>
</dbReference>
<feature type="domain" description="Acetyl xylan esterase" evidence="2">
    <location>
        <begin position="71"/>
        <end position="237"/>
    </location>
</feature>
<dbReference type="PROSITE" id="PS00708">
    <property type="entry name" value="PRO_ENDOPEP_SER"/>
    <property type="match status" value="1"/>
</dbReference>
<dbReference type="Gene3D" id="3.40.50.1820">
    <property type="entry name" value="alpha/beta hydrolase"/>
    <property type="match status" value="1"/>
</dbReference>
<dbReference type="OrthoDB" id="742808at2"/>
<dbReference type="Pfam" id="PF05448">
    <property type="entry name" value="AXE1"/>
    <property type="match status" value="1"/>
</dbReference>
<keyword evidence="4" id="KW-1185">Reference proteome</keyword>
<name>F0SCJ4_PSESL</name>
<dbReference type="GO" id="GO:0004252">
    <property type="term" value="F:serine-type endopeptidase activity"/>
    <property type="evidence" value="ECO:0007669"/>
    <property type="project" value="InterPro"/>
</dbReference>
<sequence length="393" mass="44700">MSPFKLIFLFLFISFGITNAQIKRSLWDVSEVYQTPAFTEISRDTVVSLQYEGTMYKGNRKQTFAYYCTPGILLKDKTKDRNLPAVVLVHGGGGTAFRNWVVMWAKRGYAAIAMDLRGNNGDKKHIMNGFQEPEGKTPYFAINNNIEEEWMYQAVTDVLLAHNLILSFPEIDKTKTALTGISWGGVISEVVAGLDFRFKAIVPVYGSGYLHYNTAMTKDLDALSPENRKLWIKRYDPSNYLIRSKAPILFINGTNDGSFYLDSYRKTYSLVKKKALSIKIGLRHNHTYGWSNPEIEAFIDSKLFKQQTLPEFRIVNDGANKAIKIKKGIGVSRSFLNYTDASDLKNAVWRQINIPVTYRKIGLDSLPKACRYYFYSIEGMDNLIVTSPVFSVH</sequence>
<accession>F0SCJ4</accession>
<dbReference type="AlphaFoldDB" id="F0SCJ4"/>
<organism evidence="3 4">
    <name type="scientific">Pseudopedobacter saltans (strain ATCC 51119 / DSM 12145 / JCM 21818 / CCUG 39354 / LMG 10337 / NBRC 100064 / NCIMB 13643)</name>
    <name type="common">Pedobacter saltans</name>
    <dbReference type="NCBI Taxonomy" id="762903"/>
    <lineage>
        <taxon>Bacteria</taxon>
        <taxon>Pseudomonadati</taxon>
        <taxon>Bacteroidota</taxon>
        <taxon>Sphingobacteriia</taxon>
        <taxon>Sphingobacteriales</taxon>
        <taxon>Sphingobacteriaceae</taxon>
        <taxon>Pseudopedobacter</taxon>
    </lineage>
</organism>
<dbReference type="STRING" id="762903.Pedsa_2279"/>
<dbReference type="InterPro" id="IPR029058">
    <property type="entry name" value="AB_hydrolase_fold"/>
</dbReference>
<dbReference type="HOGENOM" id="CLU_688672_0_0_10"/>
<dbReference type="Proteomes" id="UP000000310">
    <property type="component" value="Chromosome"/>
</dbReference>
<dbReference type="RefSeq" id="WP_013633314.1">
    <property type="nucleotide sequence ID" value="NC_015177.1"/>
</dbReference>
<evidence type="ECO:0000259" key="2">
    <source>
        <dbReference type="Pfam" id="PF05448"/>
    </source>
</evidence>
<dbReference type="InterPro" id="IPR002471">
    <property type="entry name" value="Pept_S9_AS"/>
</dbReference>
<dbReference type="SUPFAM" id="SSF53474">
    <property type="entry name" value="alpha/beta-Hydrolases"/>
    <property type="match status" value="1"/>
</dbReference>
<protein>
    <submittedName>
        <fullName evidence="3">Acetyl xylan esterase</fullName>
    </submittedName>
</protein>
<evidence type="ECO:0000313" key="4">
    <source>
        <dbReference type="Proteomes" id="UP000000310"/>
    </source>
</evidence>
<dbReference type="KEGG" id="psn:Pedsa_2279"/>